<dbReference type="EMBL" id="SMBX01000004">
    <property type="protein sequence ID" value="TCU99020.1"/>
    <property type="molecule type" value="Genomic_DNA"/>
</dbReference>
<dbReference type="Pfam" id="PF16220">
    <property type="entry name" value="DUF4880"/>
    <property type="match status" value="1"/>
</dbReference>
<dbReference type="PIRSF" id="PIRSF018266">
    <property type="entry name" value="FecR"/>
    <property type="match status" value="1"/>
</dbReference>
<dbReference type="OrthoDB" id="1100567at2"/>
<dbReference type="GO" id="GO:0016989">
    <property type="term" value="F:sigma factor antagonist activity"/>
    <property type="evidence" value="ECO:0007669"/>
    <property type="project" value="TreeGrafter"/>
</dbReference>
<dbReference type="Gene3D" id="3.55.50.30">
    <property type="match status" value="1"/>
</dbReference>
<dbReference type="AlphaFoldDB" id="A0A4R3V5E0"/>
<dbReference type="Pfam" id="PF04773">
    <property type="entry name" value="FecR"/>
    <property type="match status" value="1"/>
</dbReference>
<keyword evidence="4" id="KW-1185">Reference proteome</keyword>
<proteinExistence type="predicted"/>
<dbReference type="InterPro" id="IPR032623">
    <property type="entry name" value="FecR_N"/>
</dbReference>
<gene>
    <name evidence="3" type="ORF">EV686_104119</name>
</gene>
<dbReference type="Proteomes" id="UP000294692">
    <property type="component" value="Unassembled WGS sequence"/>
</dbReference>
<feature type="domain" description="FecR protein" evidence="1">
    <location>
        <begin position="116"/>
        <end position="208"/>
    </location>
</feature>
<feature type="domain" description="FecR N-terminal" evidence="2">
    <location>
        <begin position="14"/>
        <end position="55"/>
    </location>
</feature>
<sequence>MLVSQAPIPEAVARQAIEWMLALQAEDAQDSVRQAWQLWLGQHPDHARAWQRIADMHGNLQGLALPFKSALAHATLAPSRSSRRRQAIQTLVALLCVGGATSNGYRYLPWRTWTSDYRTAIGQQRVVTLEDGSTLDLDTDSAVDVAYRSHERLLRLHAGRIWVNAVADVVSGRLFCVETQEGRIQTLQAEFVVQQRHELSRVAVASGELGIRPLRSVGPATLLRAEQQADFTLLSVGVLEQAPANDWAWRKGMLIVEGMPLSDFLQALGRYHPQALSCDPAVAGLRISGSFIVEDLSRVMDTLQATLPISVQTRRRPWGSESVRLMSRGQSA</sequence>
<dbReference type="InterPro" id="IPR012373">
    <property type="entry name" value="Ferrdict_sens_TM"/>
</dbReference>
<dbReference type="InterPro" id="IPR006860">
    <property type="entry name" value="FecR"/>
</dbReference>
<organism evidence="3 4">
    <name type="scientific">Paracandidimonas soli</name>
    <dbReference type="NCBI Taxonomy" id="1917182"/>
    <lineage>
        <taxon>Bacteria</taxon>
        <taxon>Pseudomonadati</taxon>
        <taxon>Pseudomonadota</taxon>
        <taxon>Betaproteobacteria</taxon>
        <taxon>Burkholderiales</taxon>
        <taxon>Alcaligenaceae</taxon>
        <taxon>Paracandidimonas</taxon>
    </lineage>
</organism>
<dbReference type="Gene3D" id="2.60.120.1440">
    <property type="match status" value="1"/>
</dbReference>
<comment type="caution">
    <text evidence="3">The sequence shown here is derived from an EMBL/GenBank/DDBJ whole genome shotgun (WGS) entry which is preliminary data.</text>
</comment>
<dbReference type="PANTHER" id="PTHR30273">
    <property type="entry name" value="PERIPLASMIC SIGNAL SENSOR AND SIGMA FACTOR ACTIVATOR FECR-RELATED"/>
    <property type="match status" value="1"/>
</dbReference>
<name>A0A4R3V5E0_9BURK</name>
<protein>
    <submittedName>
        <fullName evidence="3">FecR family protein</fullName>
    </submittedName>
</protein>
<reference evidence="3 4" key="1">
    <citation type="submission" date="2019-03" db="EMBL/GenBank/DDBJ databases">
        <title>Genomic Encyclopedia of Type Strains, Phase IV (KMG-IV): sequencing the most valuable type-strain genomes for metagenomic binning, comparative biology and taxonomic classification.</title>
        <authorList>
            <person name="Goeker M."/>
        </authorList>
    </citation>
    <scope>NUCLEOTIDE SEQUENCE [LARGE SCALE GENOMIC DNA]</scope>
    <source>
        <strain evidence="3 4">DSM 100048</strain>
    </source>
</reference>
<dbReference type="PANTHER" id="PTHR30273:SF2">
    <property type="entry name" value="PROTEIN FECR"/>
    <property type="match status" value="1"/>
</dbReference>
<evidence type="ECO:0000313" key="4">
    <source>
        <dbReference type="Proteomes" id="UP000294692"/>
    </source>
</evidence>
<evidence type="ECO:0000313" key="3">
    <source>
        <dbReference type="EMBL" id="TCU99020.1"/>
    </source>
</evidence>
<evidence type="ECO:0000259" key="1">
    <source>
        <dbReference type="Pfam" id="PF04773"/>
    </source>
</evidence>
<evidence type="ECO:0000259" key="2">
    <source>
        <dbReference type="Pfam" id="PF16220"/>
    </source>
</evidence>
<accession>A0A4R3V5E0</accession>
<dbReference type="RefSeq" id="WP_132476372.1">
    <property type="nucleotide sequence ID" value="NZ_JBHRVM010000001.1"/>
</dbReference>